<sequence length="205" mass="22666">MEQGTPASSAGVSLKQTNTKWKTVVLVFGTILLAAIVLFFFQHNYFKDPQRLQRLIAKAGPFGPLVFIIFQAIEVIVPILPGGVSGSLGMLCFGTVVGFLYSYIGVIIGSCAAFWLVRKYGVRLLAKLVDPALFNKYYTKLHDSKNFKKLFAILIFLPIAPDDLLCMIAGLTKMKFKTFLIIILLGKPVSSFLYSYILVKGMALI</sequence>
<gene>
    <name evidence="1" type="ORF">E5336_04545</name>
</gene>
<dbReference type="Proteomes" id="UP000308836">
    <property type="component" value="Unassembled WGS sequence"/>
</dbReference>
<proteinExistence type="predicted"/>
<organism evidence="1 2">
    <name type="scientific">Dubosiella muris</name>
    <dbReference type="NCBI Taxonomy" id="3038133"/>
    <lineage>
        <taxon>Bacteria</taxon>
        <taxon>Bacillati</taxon>
        <taxon>Bacillota</taxon>
        <taxon>Erysipelotrichia</taxon>
        <taxon>Erysipelotrichales</taxon>
        <taxon>Erysipelotrichaceae</taxon>
        <taxon>Dubosiella</taxon>
    </lineage>
</organism>
<comment type="caution">
    <text evidence="1">The sequence shown here is derived from an EMBL/GenBank/DDBJ whole genome shotgun (WGS) entry which is preliminary data.</text>
</comment>
<protein>
    <submittedName>
        <fullName evidence="1">TVP38/TMEM64 family protein</fullName>
    </submittedName>
</protein>
<name>A0AC61R862_9FIRM</name>
<accession>A0AC61R862</accession>
<dbReference type="EMBL" id="SRYG01000007">
    <property type="protein sequence ID" value="TGY66402.1"/>
    <property type="molecule type" value="Genomic_DNA"/>
</dbReference>
<reference evidence="1" key="1">
    <citation type="submission" date="2019-04" db="EMBL/GenBank/DDBJ databases">
        <title>Microbes associate with the intestines of laboratory mice.</title>
        <authorList>
            <person name="Navarre W."/>
            <person name="Wong E."/>
            <person name="Huang K."/>
            <person name="Tropini C."/>
            <person name="Ng K."/>
            <person name="Yu B."/>
        </authorList>
    </citation>
    <scope>NUCLEOTIDE SEQUENCE</scope>
    <source>
        <strain evidence="1">NM09_H32</strain>
    </source>
</reference>
<evidence type="ECO:0000313" key="2">
    <source>
        <dbReference type="Proteomes" id="UP000308836"/>
    </source>
</evidence>
<keyword evidence="2" id="KW-1185">Reference proteome</keyword>
<evidence type="ECO:0000313" key="1">
    <source>
        <dbReference type="EMBL" id="TGY66402.1"/>
    </source>
</evidence>